<dbReference type="AlphaFoldDB" id="A0A2A4X0P1"/>
<evidence type="ECO:0000313" key="8">
    <source>
        <dbReference type="Proteomes" id="UP000218775"/>
    </source>
</evidence>
<evidence type="ECO:0000256" key="2">
    <source>
        <dbReference type="ARBA" id="ARBA00022692"/>
    </source>
</evidence>
<organism evidence="7 8">
    <name type="scientific">Aerophobetes bacterium</name>
    <dbReference type="NCBI Taxonomy" id="2030807"/>
    <lineage>
        <taxon>Bacteria</taxon>
        <taxon>Candidatus Aerophobota</taxon>
    </lineage>
</organism>
<dbReference type="GO" id="GO:0016020">
    <property type="term" value="C:membrane"/>
    <property type="evidence" value="ECO:0007669"/>
    <property type="project" value="UniProtKB-SubCell"/>
</dbReference>
<evidence type="ECO:0000256" key="1">
    <source>
        <dbReference type="ARBA" id="ARBA00004141"/>
    </source>
</evidence>
<dbReference type="Pfam" id="PF04893">
    <property type="entry name" value="Yip1"/>
    <property type="match status" value="1"/>
</dbReference>
<dbReference type="InterPro" id="IPR006977">
    <property type="entry name" value="Yip1_dom"/>
</dbReference>
<accession>A0A2A4X0P1</accession>
<sequence>MKKGLGTNPWFSMWVKPRETIGKIINFNVNHRFGILCYIYGLQYIFQVFQQMSFSKSFSLPASILIALVLAFPVGYILLNLFSFFIFLLGKIIKGKATFKQVRAANFWASVPNVVMLALWIVLMFTIGSQVFVTGYEAALMGSTAYINKGVQLGSIVLGIWGFIIFLHALGQVQGFSAWMALLNCFLSGIAIFGIYVLIVSLL</sequence>
<evidence type="ECO:0000256" key="5">
    <source>
        <dbReference type="SAM" id="Phobius"/>
    </source>
</evidence>
<dbReference type="Proteomes" id="UP000218775">
    <property type="component" value="Unassembled WGS sequence"/>
</dbReference>
<keyword evidence="4 5" id="KW-0472">Membrane</keyword>
<reference evidence="8" key="1">
    <citation type="submission" date="2017-08" db="EMBL/GenBank/DDBJ databases">
        <title>A dynamic microbial community with high functional redundancy inhabits the cold, oxic subseafloor aquifer.</title>
        <authorList>
            <person name="Tully B.J."/>
            <person name="Wheat C.G."/>
            <person name="Glazer B.T."/>
            <person name="Huber J.A."/>
        </authorList>
    </citation>
    <scope>NUCLEOTIDE SEQUENCE [LARGE SCALE GENOMIC DNA]</scope>
</reference>
<gene>
    <name evidence="7" type="ORF">COB21_04585</name>
</gene>
<feature type="transmembrane region" description="Helical" evidence="5">
    <location>
        <begin position="153"/>
        <end position="171"/>
    </location>
</feature>
<dbReference type="EMBL" id="NVUK01000031">
    <property type="protein sequence ID" value="PCI76272.1"/>
    <property type="molecule type" value="Genomic_DNA"/>
</dbReference>
<feature type="transmembrane region" description="Helical" evidence="5">
    <location>
        <begin position="178"/>
        <end position="199"/>
    </location>
</feature>
<keyword evidence="3 5" id="KW-1133">Transmembrane helix</keyword>
<comment type="caution">
    <text evidence="7">The sequence shown here is derived from an EMBL/GenBank/DDBJ whole genome shotgun (WGS) entry which is preliminary data.</text>
</comment>
<keyword evidence="2 5" id="KW-0812">Transmembrane</keyword>
<evidence type="ECO:0000256" key="4">
    <source>
        <dbReference type="ARBA" id="ARBA00023136"/>
    </source>
</evidence>
<proteinExistence type="predicted"/>
<feature type="domain" description="Yip1" evidence="6">
    <location>
        <begin position="12"/>
        <end position="197"/>
    </location>
</feature>
<feature type="transmembrane region" description="Helical" evidence="5">
    <location>
        <begin position="64"/>
        <end position="90"/>
    </location>
</feature>
<name>A0A2A4X0P1_UNCAE</name>
<evidence type="ECO:0000313" key="7">
    <source>
        <dbReference type="EMBL" id="PCI76272.1"/>
    </source>
</evidence>
<feature type="transmembrane region" description="Helical" evidence="5">
    <location>
        <begin position="111"/>
        <end position="133"/>
    </location>
</feature>
<evidence type="ECO:0000256" key="3">
    <source>
        <dbReference type="ARBA" id="ARBA00022989"/>
    </source>
</evidence>
<evidence type="ECO:0000259" key="6">
    <source>
        <dbReference type="Pfam" id="PF04893"/>
    </source>
</evidence>
<feature type="transmembrane region" description="Helical" evidence="5">
    <location>
        <begin position="33"/>
        <end position="52"/>
    </location>
</feature>
<protein>
    <recommendedName>
        <fullName evidence="6">Yip1 domain-containing protein</fullName>
    </recommendedName>
</protein>
<comment type="subcellular location">
    <subcellularLocation>
        <location evidence="1">Membrane</location>
        <topology evidence="1">Multi-pass membrane protein</topology>
    </subcellularLocation>
</comment>